<name>A0A915NZA9_9BILA</name>
<organism evidence="2 3">
    <name type="scientific">Meloidogyne floridensis</name>
    <dbReference type="NCBI Taxonomy" id="298350"/>
    <lineage>
        <taxon>Eukaryota</taxon>
        <taxon>Metazoa</taxon>
        <taxon>Ecdysozoa</taxon>
        <taxon>Nematoda</taxon>
        <taxon>Chromadorea</taxon>
        <taxon>Rhabditida</taxon>
        <taxon>Tylenchina</taxon>
        <taxon>Tylenchomorpha</taxon>
        <taxon>Tylenchoidea</taxon>
        <taxon>Meloidogynidae</taxon>
        <taxon>Meloidogyninae</taxon>
        <taxon>Meloidogyne</taxon>
    </lineage>
</organism>
<accession>A0A915NZA9</accession>
<keyword evidence="2" id="KW-1185">Reference proteome</keyword>
<proteinExistence type="predicted"/>
<protein>
    <submittedName>
        <fullName evidence="3">Uncharacterized protein</fullName>
    </submittedName>
</protein>
<feature type="region of interest" description="Disordered" evidence="1">
    <location>
        <begin position="124"/>
        <end position="147"/>
    </location>
</feature>
<feature type="compositionally biased region" description="Basic and acidic residues" evidence="1">
    <location>
        <begin position="133"/>
        <end position="147"/>
    </location>
</feature>
<dbReference type="WBParaSite" id="scf7180000421521.g7122">
    <property type="protein sequence ID" value="scf7180000421521.g7122"/>
    <property type="gene ID" value="scf7180000421521.g7122"/>
</dbReference>
<dbReference type="AlphaFoldDB" id="A0A915NZA9"/>
<sequence>MNLAEKAAAVRDSIAGAASNAGQAVANAAAGAKDKVVAGAKVVGETAVNAGKVAGETVGGYINFLGINGKIIGFARNSTAATNVKDATVNLANAAGQKVKGTAEVVGEDISEAAKETGNVVGKGLENAGHALQSEDHPAEQAKEVKQ</sequence>
<reference evidence="3" key="1">
    <citation type="submission" date="2022-11" db="UniProtKB">
        <authorList>
            <consortium name="WormBaseParasite"/>
        </authorList>
    </citation>
    <scope>IDENTIFICATION</scope>
</reference>
<evidence type="ECO:0000256" key="1">
    <source>
        <dbReference type="SAM" id="MobiDB-lite"/>
    </source>
</evidence>
<evidence type="ECO:0000313" key="2">
    <source>
        <dbReference type="Proteomes" id="UP000887560"/>
    </source>
</evidence>
<evidence type="ECO:0000313" key="3">
    <source>
        <dbReference type="WBParaSite" id="scf7180000421521.g7122"/>
    </source>
</evidence>
<dbReference type="Proteomes" id="UP000887560">
    <property type="component" value="Unplaced"/>
</dbReference>